<name>A0A2D3PR66_9FUSO</name>
<organism evidence="1 2">
    <name type="scientific">Fusobacterium pseudoperiodonticum</name>
    <dbReference type="NCBI Taxonomy" id="2663009"/>
    <lineage>
        <taxon>Bacteria</taxon>
        <taxon>Fusobacteriati</taxon>
        <taxon>Fusobacteriota</taxon>
        <taxon>Fusobacteriia</taxon>
        <taxon>Fusobacteriales</taxon>
        <taxon>Fusobacteriaceae</taxon>
        <taxon>Fusobacterium</taxon>
    </lineage>
</organism>
<accession>A0A2D3PR66</accession>
<dbReference type="EMBL" id="CP024704">
    <property type="protein sequence ID" value="ATV70179.1"/>
    <property type="molecule type" value="Genomic_DNA"/>
</dbReference>
<proteinExistence type="predicted"/>
<reference evidence="1 2" key="1">
    <citation type="submission" date="2017-11" db="EMBL/GenBank/DDBJ databases">
        <title>Genome sequencing of Fusobacterium periodonticum KCOM 2555.</title>
        <authorList>
            <person name="Kook J.-K."/>
            <person name="Park S.-N."/>
            <person name="Lim Y.K."/>
        </authorList>
    </citation>
    <scope>NUCLEOTIDE SEQUENCE [LARGE SCALE GENOMIC DNA]</scope>
    <source>
        <strain evidence="1 2">KCOM 2555</strain>
    </source>
</reference>
<sequence>MISKIVEQAKERDIHLPEGNTQEVYIDIRNQNVSLEKQEFIKNKIEKNSNGIIKKENIHFKK</sequence>
<protein>
    <submittedName>
        <fullName evidence="1">Uncharacterized protein</fullName>
    </submittedName>
</protein>
<evidence type="ECO:0000313" key="1">
    <source>
        <dbReference type="EMBL" id="ATV70179.1"/>
    </source>
</evidence>
<evidence type="ECO:0000313" key="2">
    <source>
        <dbReference type="Proteomes" id="UP000230781"/>
    </source>
</evidence>
<dbReference type="Proteomes" id="UP000230781">
    <property type="component" value="Chromosome"/>
</dbReference>
<dbReference type="AlphaFoldDB" id="A0A2D3PR66"/>
<dbReference type="RefSeq" id="WP_100026290.1">
    <property type="nucleotide sequence ID" value="NZ_CAUSAS010000023.1"/>
</dbReference>
<gene>
    <name evidence="1" type="ORF">CTM98_05675</name>
</gene>